<accession>A0ABX1PE52</accession>
<dbReference type="Proteomes" id="UP000718564">
    <property type="component" value="Unassembled WGS sequence"/>
</dbReference>
<keyword evidence="4" id="KW-1185">Reference proteome</keyword>
<comment type="caution">
    <text evidence="3">The sequence shown here is derived from an EMBL/GenBank/DDBJ whole genome shotgun (WGS) entry which is preliminary data.</text>
</comment>
<dbReference type="Pfam" id="PF26343">
    <property type="entry name" value="VapC50_C"/>
    <property type="match status" value="1"/>
</dbReference>
<sequence length="187" mass="21281">MPSALLDACVLFPMYLRDTLLSTAEAGLYVLYWSQNILDEAMRNLILKGKISVEQAENLQETMKAAFPEAMVKVPVELEEVMTNHPKDRHVLAAAVTANANVIVTSNLTDFNAQALTPWNLKAQSPDDFLCLLFEDYPEEMIQVLRQQSQKYRRRPLSYQELLAFLSKKDGANLQKLVAKIRSYESR</sequence>
<evidence type="ECO:0000259" key="2">
    <source>
        <dbReference type="Pfam" id="PF26343"/>
    </source>
</evidence>
<feature type="domain" description="VapC50 C-terminal" evidence="2">
    <location>
        <begin position="126"/>
        <end position="173"/>
    </location>
</feature>
<dbReference type="Pfam" id="PF13470">
    <property type="entry name" value="PIN_3"/>
    <property type="match status" value="1"/>
</dbReference>
<evidence type="ECO:0000313" key="4">
    <source>
        <dbReference type="Proteomes" id="UP000718564"/>
    </source>
</evidence>
<dbReference type="InterPro" id="IPR058652">
    <property type="entry name" value="VapC50_C"/>
</dbReference>
<protein>
    <submittedName>
        <fullName evidence="3">PIN domain-containing protein</fullName>
    </submittedName>
</protein>
<feature type="domain" description="PIN" evidence="1">
    <location>
        <begin position="4"/>
        <end position="107"/>
    </location>
</feature>
<proteinExistence type="predicted"/>
<dbReference type="InterPro" id="IPR029060">
    <property type="entry name" value="PIN-like_dom_sf"/>
</dbReference>
<evidence type="ECO:0000313" key="3">
    <source>
        <dbReference type="EMBL" id="NMG22233.1"/>
    </source>
</evidence>
<organism evidence="3 4">
    <name type="scientific">Brasilonema bromeliae SPC951</name>
    <dbReference type="NCBI Taxonomy" id="385972"/>
    <lineage>
        <taxon>Bacteria</taxon>
        <taxon>Bacillati</taxon>
        <taxon>Cyanobacteriota</taxon>
        <taxon>Cyanophyceae</taxon>
        <taxon>Nostocales</taxon>
        <taxon>Scytonemataceae</taxon>
        <taxon>Brasilonema</taxon>
        <taxon>Bromeliae group (in: Brasilonema)</taxon>
    </lineage>
</organism>
<gene>
    <name evidence="3" type="ORF">DP116_23390</name>
</gene>
<reference evidence="3 4" key="1">
    <citation type="submission" date="2018-06" db="EMBL/GenBank/DDBJ databases">
        <title>Comparative genomics of Brasilonema spp. strains.</title>
        <authorList>
            <person name="Alvarenga D.O."/>
            <person name="Fiore M.F."/>
            <person name="Varani A.M."/>
        </authorList>
    </citation>
    <scope>NUCLEOTIDE SEQUENCE [LARGE SCALE GENOMIC DNA]</scope>
    <source>
        <strain evidence="3 4">SPC951</strain>
    </source>
</reference>
<dbReference type="RefSeq" id="WP_169157442.1">
    <property type="nucleotide sequence ID" value="NZ_CAWPJE010000233.1"/>
</dbReference>
<dbReference type="EMBL" id="QMEB01000234">
    <property type="protein sequence ID" value="NMG22233.1"/>
    <property type="molecule type" value="Genomic_DNA"/>
</dbReference>
<dbReference type="InterPro" id="IPR002716">
    <property type="entry name" value="PIN_dom"/>
</dbReference>
<name>A0ABX1PE52_9CYAN</name>
<evidence type="ECO:0000259" key="1">
    <source>
        <dbReference type="Pfam" id="PF13470"/>
    </source>
</evidence>
<dbReference type="SUPFAM" id="SSF88723">
    <property type="entry name" value="PIN domain-like"/>
    <property type="match status" value="1"/>
</dbReference>